<evidence type="ECO:0000313" key="6">
    <source>
        <dbReference type="Proteomes" id="UP000320338"/>
    </source>
</evidence>
<sequence length="230" mass="23627">MAGEADLTARARIRDAAIEVFGSAGFDAPVRAVAARAGVSPGLLNHHFGSKDGLRAECDAHVLQRIRRAKTDAVTGSPAVALAQLAAVEENAPLAAYVLQALQAGGDFAAAFVEQMVSDARDYLAAGVAAGTVRPSRDPAARARHLTLSALGSLLLHARLRSGGTDVAGLLRHVADSATLPALELYTEGLLTDRSMLDDYLMQVPDPPAAASAPATPPPDGGVPNPQESA</sequence>
<dbReference type="SUPFAM" id="SSF48498">
    <property type="entry name" value="Tetracyclin repressor-like, C-terminal domain"/>
    <property type="match status" value="1"/>
</dbReference>
<evidence type="ECO:0000256" key="3">
    <source>
        <dbReference type="SAM" id="MobiDB-lite"/>
    </source>
</evidence>
<gene>
    <name evidence="5" type="ORF">PHY01_33300</name>
</gene>
<dbReference type="GO" id="GO:0003700">
    <property type="term" value="F:DNA-binding transcription factor activity"/>
    <property type="evidence" value="ECO:0007669"/>
    <property type="project" value="TreeGrafter"/>
</dbReference>
<evidence type="ECO:0000256" key="2">
    <source>
        <dbReference type="PROSITE-ProRule" id="PRU00335"/>
    </source>
</evidence>
<dbReference type="EMBL" id="BJNG01000026">
    <property type="protein sequence ID" value="GEC21047.1"/>
    <property type="molecule type" value="Genomic_DNA"/>
</dbReference>
<dbReference type="Pfam" id="PF17933">
    <property type="entry name" value="TetR_C_25"/>
    <property type="match status" value="1"/>
</dbReference>
<feature type="DNA-binding region" description="H-T-H motif" evidence="2">
    <location>
        <begin position="29"/>
        <end position="48"/>
    </location>
</feature>
<dbReference type="Proteomes" id="UP000320338">
    <property type="component" value="Unassembled WGS sequence"/>
</dbReference>
<dbReference type="InterPro" id="IPR050109">
    <property type="entry name" value="HTH-type_TetR-like_transc_reg"/>
</dbReference>
<dbReference type="PRINTS" id="PR00455">
    <property type="entry name" value="HTHTETR"/>
</dbReference>
<reference evidence="5 6" key="1">
    <citation type="submission" date="2019-06" db="EMBL/GenBank/DDBJ databases">
        <title>Whole genome shotgun sequence of Pseudonocardia hydrocarbonoxydans NBRC 14498.</title>
        <authorList>
            <person name="Hosoyama A."/>
            <person name="Uohara A."/>
            <person name="Ohji S."/>
            <person name="Ichikawa N."/>
        </authorList>
    </citation>
    <scope>NUCLEOTIDE SEQUENCE [LARGE SCALE GENOMIC DNA]</scope>
    <source>
        <strain evidence="5 6">NBRC 14498</strain>
    </source>
</reference>
<keyword evidence="1 2" id="KW-0238">DNA-binding</keyword>
<dbReference type="InterPro" id="IPR009057">
    <property type="entry name" value="Homeodomain-like_sf"/>
</dbReference>
<dbReference type="PANTHER" id="PTHR30055:SF146">
    <property type="entry name" value="HTH-TYPE TRANSCRIPTIONAL DUAL REGULATOR CECR"/>
    <property type="match status" value="1"/>
</dbReference>
<feature type="region of interest" description="Disordered" evidence="3">
    <location>
        <begin position="203"/>
        <end position="230"/>
    </location>
</feature>
<dbReference type="InterPro" id="IPR001647">
    <property type="entry name" value="HTH_TetR"/>
</dbReference>
<evidence type="ECO:0000313" key="5">
    <source>
        <dbReference type="EMBL" id="GEC21047.1"/>
    </source>
</evidence>
<dbReference type="AlphaFoldDB" id="A0A4Y3WQ88"/>
<proteinExistence type="predicted"/>
<dbReference type="PANTHER" id="PTHR30055">
    <property type="entry name" value="HTH-TYPE TRANSCRIPTIONAL REGULATOR RUTR"/>
    <property type="match status" value="1"/>
</dbReference>
<evidence type="ECO:0000256" key="1">
    <source>
        <dbReference type="ARBA" id="ARBA00023125"/>
    </source>
</evidence>
<dbReference type="PROSITE" id="PS50977">
    <property type="entry name" value="HTH_TETR_2"/>
    <property type="match status" value="1"/>
</dbReference>
<name>A0A4Y3WQ88_9PSEU</name>
<comment type="caution">
    <text evidence="5">The sequence shown here is derived from an EMBL/GenBank/DDBJ whole genome shotgun (WGS) entry which is preliminary data.</text>
</comment>
<dbReference type="GO" id="GO:0000976">
    <property type="term" value="F:transcription cis-regulatory region binding"/>
    <property type="evidence" value="ECO:0007669"/>
    <property type="project" value="TreeGrafter"/>
</dbReference>
<keyword evidence="6" id="KW-1185">Reference proteome</keyword>
<protein>
    <submittedName>
        <fullName evidence="5">TetR family transcriptional regulator</fullName>
    </submittedName>
</protein>
<dbReference type="Pfam" id="PF00440">
    <property type="entry name" value="TetR_N"/>
    <property type="match status" value="1"/>
</dbReference>
<dbReference type="InterPro" id="IPR036271">
    <property type="entry name" value="Tet_transcr_reg_TetR-rel_C_sf"/>
</dbReference>
<dbReference type="SUPFAM" id="SSF46689">
    <property type="entry name" value="Homeodomain-like"/>
    <property type="match status" value="1"/>
</dbReference>
<organism evidence="5 6">
    <name type="scientific">Pseudonocardia hydrocarbonoxydans</name>
    <dbReference type="NCBI Taxonomy" id="76726"/>
    <lineage>
        <taxon>Bacteria</taxon>
        <taxon>Bacillati</taxon>
        <taxon>Actinomycetota</taxon>
        <taxon>Actinomycetes</taxon>
        <taxon>Pseudonocardiales</taxon>
        <taxon>Pseudonocardiaceae</taxon>
        <taxon>Pseudonocardia</taxon>
    </lineage>
</organism>
<evidence type="ECO:0000259" key="4">
    <source>
        <dbReference type="PROSITE" id="PS50977"/>
    </source>
</evidence>
<dbReference type="Gene3D" id="1.10.357.10">
    <property type="entry name" value="Tetracycline Repressor, domain 2"/>
    <property type="match status" value="1"/>
</dbReference>
<accession>A0A4Y3WQ88</accession>
<dbReference type="InterPro" id="IPR041484">
    <property type="entry name" value="TetR_C_25"/>
</dbReference>
<feature type="domain" description="HTH tetR-type" evidence="4">
    <location>
        <begin position="7"/>
        <end position="66"/>
    </location>
</feature>